<dbReference type="Gene3D" id="1.20.1250.20">
    <property type="entry name" value="MFS general substrate transporter like domains"/>
    <property type="match status" value="1"/>
</dbReference>
<evidence type="ECO:0000256" key="2">
    <source>
        <dbReference type="ARBA" id="ARBA00022448"/>
    </source>
</evidence>
<reference evidence="11 12" key="1">
    <citation type="submission" date="2022-10" db="EMBL/GenBank/DDBJ databases">
        <authorList>
            <person name="Xie J."/>
            <person name="Shen N."/>
        </authorList>
    </citation>
    <scope>NUCLEOTIDE SEQUENCE [LARGE SCALE GENOMIC DNA]</scope>
    <source>
        <strain evidence="11 12">DSM 41681</strain>
    </source>
</reference>
<evidence type="ECO:0000256" key="4">
    <source>
        <dbReference type="ARBA" id="ARBA00022692"/>
    </source>
</evidence>
<evidence type="ECO:0000256" key="5">
    <source>
        <dbReference type="ARBA" id="ARBA00022989"/>
    </source>
</evidence>
<dbReference type="InterPro" id="IPR020846">
    <property type="entry name" value="MFS_dom"/>
</dbReference>
<evidence type="ECO:0000256" key="9">
    <source>
        <dbReference type="SAM" id="Phobius"/>
    </source>
</evidence>
<dbReference type="SUPFAM" id="SSF103473">
    <property type="entry name" value="MFS general substrate transporter"/>
    <property type="match status" value="1"/>
</dbReference>
<evidence type="ECO:0000256" key="8">
    <source>
        <dbReference type="SAM" id="MobiDB-lite"/>
    </source>
</evidence>
<comment type="caution">
    <text evidence="11">The sequence shown here is derived from an EMBL/GenBank/DDBJ whole genome shotgun (WGS) entry which is preliminary data.</text>
</comment>
<dbReference type="NCBIfam" id="TIGR00711">
    <property type="entry name" value="efflux_EmrB"/>
    <property type="match status" value="1"/>
</dbReference>
<dbReference type="InterPro" id="IPR036259">
    <property type="entry name" value="MFS_trans_sf"/>
</dbReference>
<dbReference type="Proteomes" id="UP001352223">
    <property type="component" value="Unassembled WGS sequence"/>
</dbReference>
<keyword evidence="4 9" id="KW-0812">Transmembrane</keyword>
<dbReference type="EMBL" id="JAOZYB010000314">
    <property type="protein sequence ID" value="MEB3964581.1"/>
    <property type="molecule type" value="Genomic_DNA"/>
</dbReference>
<keyword evidence="5 9" id="KW-1133">Transmembrane helix</keyword>
<feature type="transmembrane region" description="Helical" evidence="9">
    <location>
        <begin position="169"/>
        <end position="192"/>
    </location>
</feature>
<dbReference type="InterPro" id="IPR005829">
    <property type="entry name" value="Sugar_transporter_CS"/>
</dbReference>
<dbReference type="RefSeq" id="WP_324772307.1">
    <property type="nucleotide sequence ID" value="NZ_BAAATS010000005.1"/>
</dbReference>
<evidence type="ECO:0000259" key="10">
    <source>
        <dbReference type="PROSITE" id="PS50850"/>
    </source>
</evidence>
<evidence type="ECO:0000256" key="7">
    <source>
        <dbReference type="ARBA" id="ARBA00023251"/>
    </source>
</evidence>
<evidence type="ECO:0000256" key="3">
    <source>
        <dbReference type="ARBA" id="ARBA00022475"/>
    </source>
</evidence>
<dbReference type="PROSITE" id="PS00216">
    <property type="entry name" value="SUGAR_TRANSPORT_1"/>
    <property type="match status" value="1"/>
</dbReference>
<protein>
    <submittedName>
        <fullName evidence="11">MFS transporter</fullName>
    </submittedName>
</protein>
<feature type="transmembrane region" description="Helical" evidence="9">
    <location>
        <begin position="79"/>
        <end position="99"/>
    </location>
</feature>
<proteinExistence type="predicted"/>
<name>A0ABU6CK24_9ACTN</name>
<organism evidence="11 12">
    <name type="scientific">Streptomyces kunmingensis</name>
    <dbReference type="NCBI Taxonomy" id="68225"/>
    <lineage>
        <taxon>Bacteria</taxon>
        <taxon>Bacillati</taxon>
        <taxon>Actinomycetota</taxon>
        <taxon>Actinomycetes</taxon>
        <taxon>Kitasatosporales</taxon>
        <taxon>Streptomycetaceae</taxon>
        <taxon>Streptomyces</taxon>
    </lineage>
</organism>
<dbReference type="PANTHER" id="PTHR42718:SF46">
    <property type="entry name" value="BLR6921 PROTEIN"/>
    <property type="match status" value="1"/>
</dbReference>
<feature type="transmembrane region" description="Helical" evidence="9">
    <location>
        <begin position="39"/>
        <end position="59"/>
    </location>
</feature>
<keyword evidence="2" id="KW-0813">Transport</keyword>
<keyword evidence="7" id="KW-0046">Antibiotic resistance</keyword>
<keyword evidence="3" id="KW-1003">Cell membrane</keyword>
<dbReference type="Gene3D" id="1.20.1720.10">
    <property type="entry name" value="Multidrug resistance protein D"/>
    <property type="match status" value="1"/>
</dbReference>
<feature type="transmembrane region" description="Helical" evidence="9">
    <location>
        <begin position="361"/>
        <end position="379"/>
    </location>
</feature>
<evidence type="ECO:0000313" key="11">
    <source>
        <dbReference type="EMBL" id="MEB3964581.1"/>
    </source>
</evidence>
<feature type="transmembrane region" description="Helical" evidence="9">
    <location>
        <begin position="434"/>
        <end position="456"/>
    </location>
</feature>
<feature type="transmembrane region" description="Helical" evidence="9">
    <location>
        <begin position="332"/>
        <end position="354"/>
    </location>
</feature>
<dbReference type="InterPro" id="IPR011701">
    <property type="entry name" value="MFS"/>
</dbReference>
<dbReference type="InterPro" id="IPR004638">
    <property type="entry name" value="EmrB-like"/>
</dbReference>
<feature type="transmembrane region" description="Helical" evidence="9">
    <location>
        <begin position="139"/>
        <end position="157"/>
    </location>
</feature>
<dbReference type="CDD" id="cd17321">
    <property type="entry name" value="MFS_MMR_MDR_like"/>
    <property type="match status" value="1"/>
</dbReference>
<dbReference type="PANTHER" id="PTHR42718">
    <property type="entry name" value="MAJOR FACILITATOR SUPERFAMILY MULTIDRUG TRANSPORTER MFSC"/>
    <property type="match status" value="1"/>
</dbReference>
<feature type="compositionally biased region" description="Low complexity" evidence="8">
    <location>
        <begin position="1"/>
        <end position="15"/>
    </location>
</feature>
<feature type="region of interest" description="Disordered" evidence="8">
    <location>
        <begin position="1"/>
        <end position="31"/>
    </location>
</feature>
<feature type="transmembrane region" description="Helical" evidence="9">
    <location>
        <begin position="476"/>
        <end position="495"/>
    </location>
</feature>
<feature type="transmembrane region" description="Helical" evidence="9">
    <location>
        <begin position="258"/>
        <end position="276"/>
    </location>
</feature>
<evidence type="ECO:0000256" key="1">
    <source>
        <dbReference type="ARBA" id="ARBA00004651"/>
    </source>
</evidence>
<keyword evidence="12" id="KW-1185">Reference proteome</keyword>
<evidence type="ECO:0000256" key="6">
    <source>
        <dbReference type="ARBA" id="ARBA00023136"/>
    </source>
</evidence>
<feature type="domain" description="Major facilitator superfamily (MFS) profile" evidence="10">
    <location>
        <begin position="41"/>
        <end position="499"/>
    </location>
</feature>
<comment type="subcellular location">
    <subcellularLocation>
        <location evidence="1">Cell membrane</location>
        <topology evidence="1">Multi-pass membrane protein</topology>
    </subcellularLocation>
</comment>
<feature type="transmembrane region" description="Helical" evidence="9">
    <location>
        <begin position="106"/>
        <end position="133"/>
    </location>
</feature>
<feature type="transmembrane region" description="Helical" evidence="9">
    <location>
        <begin position="229"/>
        <end position="246"/>
    </location>
</feature>
<accession>A0ABU6CK24</accession>
<gene>
    <name evidence="11" type="ORF">OKJ48_30775</name>
</gene>
<feature type="transmembrane region" description="Helical" evidence="9">
    <location>
        <begin position="198"/>
        <end position="217"/>
    </location>
</feature>
<dbReference type="Pfam" id="PF07690">
    <property type="entry name" value="MFS_1"/>
    <property type="match status" value="1"/>
</dbReference>
<keyword evidence="6 9" id="KW-0472">Membrane</keyword>
<evidence type="ECO:0000313" key="12">
    <source>
        <dbReference type="Proteomes" id="UP001352223"/>
    </source>
</evidence>
<sequence length="511" mass="53146">MDRSSDSAAAPSGPGMRATPPEAGGSAAHTGGGKHEHRWLILAVIGIAQLMVVLDATIVNIALPSAQQDLGFDDGNRQWIVTAYALAFGSLLLLGGRIADLVGRKAVFIAGLIGFAAASALGGAATSFGMLVFARALQGVFGALLAPAALSLLTTTFTDPRERAKAFGIYGAIAGAGGAVGLLLGGVLTEYLDWRWCLYVNLLFAVVAIVGGMRLLHGGRPTDRPKLDVPGTVLVSVGLFCIVYGFSNAESHDWGSFLTWGFLVIGVLLLIAFAWWEMRAPHPLLPLRVVLDRDRGASYLAMFLSGAGMFGVFLFLTYYLQQILAYSPVITGVAFLPMVACMVFSSVVTTNYLVPRLGPKPIVPLGMALSAGGMAWLTALDLHSSYAAHVLPPLLVAGLGLGLIFATAMNLATAGVEAHDAGVASAMVNTSQQVGGSIGTALLNSLATGAATSYLAGKQPSPLVQAQASMESYSTAFWWSALFFAVGFVVTLVLYRPGVPKSAATGDAVHM</sequence>
<dbReference type="PRINTS" id="PR01036">
    <property type="entry name" value="TCRTETB"/>
</dbReference>
<dbReference type="PROSITE" id="PS50850">
    <property type="entry name" value="MFS"/>
    <property type="match status" value="1"/>
</dbReference>
<feature type="transmembrane region" description="Helical" evidence="9">
    <location>
        <begin position="297"/>
        <end position="320"/>
    </location>
</feature>
<feature type="transmembrane region" description="Helical" evidence="9">
    <location>
        <begin position="391"/>
        <end position="413"/>
    </location>
</feature>